<evidence type="ECO:0000256" key="1">
    <source>
        <dbReference type="ARBA" id="ARBA00004479"/>
    </source>
</evidence>
<dbReference type="OMA" id="HFMESEW"/>
<keyword evidence="8" id="KW-0391">Immunity</keyword>
<dbReference type="SMART" id="SM00082">
    <property type="entry name" value="LRRCT"/>
    <property type="match status" value="1"/>
</dbReference>
<dbReference type="InterPro" id="IPR000157">
    <property type="entry name" value="TIR_dom"/>
</dbReference>
<evidence type="ECO:0000256" key="8">
    <source>
        <dbReference type="ARBA" id="ARBA00022859"/>
    </source>
</evidence>
<organism evidence="16 17">
    <name type="scientific">Acanthaster planci</name>
    <name type="common">Crown-of-thorns starfish</name>
    <dbReference type="NCBI Taxonomy" id="133434"/>
    <lineage>
        <taxon>Eukaryota</taxon>
        <taxon>Metazoa</taxon>
        <taxon>Echinodermata</taxon>
        <taxon>Eleutherozoa</taxon>
        <taxon>Asterozoa</taxon>
        <taxon>Asteroidea</taxon>
        <taxon>Valvatacea</taxon>
        <taxon>Valvatida</taxon>
        <taxon>Acanthasteridae</taxon>
        <taxon>Acanthaster</taxon>
    </lineage>
</organism>
<keyword evidence="10 13" id="KW-0472">Membrane</keyword>
<name>A0A8B7Y629_ACAPL</name>
<proteinExistence type="inferred from homology"/>
<dbReference type="FunFam" id="3.80.10.10:FF:000770">
    <property type="entry name" value="Uncharacterized protein"/>
    <property type="match status" value="1"/>
</dbReference>
<dbReference type="PROSITE" id="PS51450">
    <property type="entry name" value="LRR"/>
    <property type="match status" value="4"/>
</dbReference>
<dbReference type="PANTHER" id="PTHR24365">
    <property type="entry name" value="TOLL-LIKE RECEPTOR"/>
    <property type="match status" value="1"/>
</dbReference>
<dbReference type="SUPFAM" id="SSF52200">
    <property type="entry name" value="Toll/Interleukin receptor TIR domain"/>
    <property type="match status" value="1"/>
</dbReference>
<keyword evidence="9 13" id="KW-1133">Transmembrane helix</keyword>
<dbReference type="FunFam" id="3.40.50.10140:FF:000001">
    <property type="entry name" value="Toll-like receptor 2"/>
    <property type="match status" value="1"/>
</dbReference>
<feature type="chain" id="PRO_5034083985" evidence="14">
    <location>
        <begin position="33"/>
        <end position="922"/>
    </location>
</feature>
<keyword evidence="16" id="KW-1185">Reference proteome</keyword>
<dbReference type="GO" id="GO:0038023">
    <property type="term" value="F:signaling receptor activity"/>
    <property type="evidence" value="ECO:0007669"/>
    <property type="project" value="TreeGrafter"/>
</dbReference>
<evidence type="ECO:0000256" key="4">
    <source>
        <dbReference type="ARBA" id="ARBA00022614"/>
    </source>
</evidence>
<dbReference type="SMART" id="SM00365">
    <property type="entry name" value="LRR_SD22"/>
    <property type="match status" value="5"/>
</dbReference>
<dbReference type="InterPro" id="IPR001611">
    <property type="entry name" value="Leu-rich_rpt"/>
</dbReference>
<evidence type="ECO:0000256" key="7">
    <source>
        <dbReference type="ARBA" id="ARBA00022737"/>
    </source>
</evidence>
<keyword evidence="3" id="KW-0399">Innate immunity</keyword>
<dbReference type="Pfam" id="PF13855">
    <property type="entry name" value="LRR_8"/>
    <property type="match status" value="4"/>
</dbReference>
<comment type="subcellular location">
    <subcellularLocation>
        <location evidence="1">Membrane</location>
        <topology evidence="1">Single-pass type I membrane protein</topology>
    </subcellularLocation>
</comment>
<dbReference type="InterPro" id="IPR003591">
    <property type="entry name" value="Leu-rich_rpt_typical-subtyp"/>
</dbReference>
<keyword evidence="11" id="KW-0675">Receptor</keyword>
<keyword evidence="5 13" id="KW-0812">Transmembrane</keyword>
<feature type="signal peptide" evidence="14">
    <location>
        <begin position="1"/>
        <end position="32"/>
    </location>
</feature>
<dbReference type="InterPro" id="IPR032675">
    <property type="entry name" value="LRR_dom_sf"/>
</dbReference>
<keyword evidence="12" id="KW-0325">Glycoprotein</keyword>
<dbReference type="InterPro" id="IPR035897">
    <property type="entry name" value="Toll_tir_struct_dom_sf"/>
</dbReference>
<dbReference type="AlphaFoldDB" id="A0A8B7Y629"/>
<dbReference type="GO" id="GO:0007165">
    <property type="term" value="P:signal transduction"/>
    <property type="evidence" value="ECO:0007669"/>
    <property type="project" value="InterPro"/>
</dbReference>
<evidence type="ECO:0000313" key="16">
    <source>
        <dbReference type="Proteomes" id="UP000694845"/>
    </source>
</evidence>
<feature type="transmembrane region" description="Helical" evidence="13">
    <location>
        <begin position="708"/>
        <end position="731"/>
    </location>
</feature>
<dbReference type="PANTHER" id="PTHR24365:SF530">
    <property type="entry name" value="MSTPROX-RELATED"/>
    <property type="match status" value="1"/>
</dbReference>
<dbReference type="KEGG" id="aplc:110978185"/>
<accession>A0A8B7Y629</accession>
<evidence type="ECO:0000256" key="9">
    <source>
        <dbReference type="ARBA" id="ARBA00022989"/>
    </source>
</evidence>
<evidence type="ECO:0000259" key="15">
    <source>
        <dbReference type="PROSITE" id="PS50104"/>
    </source>
</evidence>
<evidence type="ECO:0000256" key="11">
    <source>
        <dbReference type="ARBA" id="ARBA00023170"/>
    </source>
</evidence>
<dbReference type="OrthoDB" id="1421090at2759"/>
<dbReference type="GeneID" id="110978185"/>
<keyword evidence="7" id="KW-0677">Repeat</keyword>
<keyword evidence="6 14" id="KW-0732">Signal</keyword>
<dbReference type="Gene3D" id="3.40.50.10140">
    <property type="entry name" value="Toll/interleukin-1 receptor homology (TIR) domain"/>
    <property type="match status" value="1"/>
</dbReference>
<evidence type="ECO:0000256" key="3">
    <source>
        <dbReference type="ARBA" id="ARBA00022588"/>
    </source>
</evidence>
<dbReference type="GO" id="GO:0045087">
    <property type="term" value="P:innate immune response"/>
    <property type="evidence" value="ECO:0007669"/>
    <property type="project" value="UniProtKB-KW"/>
</dbReference>
<dbReference type="Proteomes" id="UP000694845">
    <property type="component" value="Unplaced"/>
</dbReference>
<evidence type="ECO:0000256" key="10">
    <source>
        <dbReference type="ARBA" id="ARBA00023136"/>
    </source>
</evidence>
<dbReference type="SMART" id="SM00255">
    <property type="entry name" value="TIR"/>
    <property type="match status" value="1"/>
</dbReference>
<dbReference type="SUPFAM" id="SSF52058">
    <property type="entry name" value="L domain-like"/>
    <property type="match status" value="2"/>
</dbReference>
<reference evidence="17" key="1">
    <citation type="submission" date="2025-08" db="UniProtKB">
        <authorList>
            <consortium name="RefSeq"/>
        </authorList>
    </citation>
    <scope>IDENTIFICATION</scope>
</reference>
<evidence type="ECO:0000256" key="2">
    <source>
        <dbReference type="ARBA" id="ARBA00009634"/>
    </source>
</evidence>
<keyword evidence="4" id="KW-0433">Leucine-rich repeat</keyword>
<protein>
    <submittedName>
        <fullName evidence="17">Toll-like receptor 4</fullName>
    </submittedName>
</protein>
<evidence type="ECO:0000256" key="12">
    <source>
        <dbReference type="ARBA" id="ARBA00023180"/>
    </source>
</evidence>
<comment type="similarity">
    <text evidence="2">Belongs to the Toll-like receptor family.</text>
</comment>
<dbReference type="Pfam" id="PF01582">
    <property type="entry name" value="TIR"/>
    <property type="match status" value="1"/>
</dbReference>
<dbReference type="RefSeq" id="XP_022088658.1">
    <property type="nucleotide sequence ID" value="XM_022232966.1"/>
</dbReference>
<sequence>MAVPRLNIALMPVLHLLVAVFVLTLSSNRINADPSPSGLPSKSAPCKLWNSTKLDCSARNLSLVPANLPPMVTAVDLSSNEILELTTRDFSALASLKVLNLSLNVLYRIGNNTFRSLVSLQSLDLSQNNIESLEYSAFTGLLELEDLDLSSNYIISVSAGAFRDLQNLRQLSLYYNDISVLPSDAMRNLRRVHTLDLSQNLLDPRDEFQLGDGFQSMRSLQRLLLSGMNIGYLRNHSLSALRSLPITHLDLSWNSLYLIGNGTFSPLQNLRQLSLSNTYYNALDKLPSGIVQLDLSGALPDVLTSYTLSVQVVRRLSQYLPNITSVSFADLRIWEIEEGALGFMSTLQKLDVSLNFLGSLTKHAFANLNNLQELDLSDNFLEQVPAKSLLAFNRTKSLRVLNLARNKLSRLERNDFISVPFLTSLNLKGNQLHNLAGSLGVLQHLEYLYLADNKFHQIPPTGWSTILPALSVLDISRNEGGEYLTNTLSYLSPNLKELYVNNIEKDFLLAVVRNCSSLGTLDVSYNGISDDSFYESGGYGWATLGLPLLETVNLGGNSLTYLSTSVFDNNRRLRRVNISQNALVAVSASTFANLALLEVLDLSHNMLTNISALTPQLPSLKSVTFSGNKITFVDIELLSSSQQPALRVLDLSENAYSCTCDIQDFRDWLLEDTRIFLLSPLKYRCSSPEDHQGDLVARLQLDYCVSYLAVYLGVGLASGSILILAVIFLCVRYHWHLRYKFFMVFRRGLIQRDTRDAAAEEDNNNMPRFDAFVSYNDHDREWVMQQLIPQLEDHQEDDKRFRLCLSDRDLPAGDSKMDVTVEAIQNSGRTILVLTDHFMESEWCYYEMQMANLRLVNEGRDVLVLVLLEEISDHKMTILLRQTLCRKSYLKWPKDGLGQHLFWERLREELKISPNVNHRLDV</sequence>
<gene>
    <name evidence="17" type="primary">LOC110978185</name>
</gene>
<feature type="domain" description="TIR" evidence="15">
    <location>
        <begin position="767"/>
        <end position="910"/>
    </location>
</feature>
<dbReference type="SMART" id="SM00369">
    <property type="entry name" value="LRR_TYP"/>
    <property type="match status" value="15"/>
</dbReference>
<dbReference type="GO" id="GO:0005886">
    <property type="term" value="C:plasma membrane"/>
    <property type="evidence" value="ECO:0007669"/>
    <property type="project" value="TreeGrafter"/>
</dbReference>
<dbReference type="Pfam" id="PF13516">
    <property type="entry name" value="LRR_6"/>
    <property type="match status" value="1"/>
</dbReference>
<dbReference type="InterPro" id="IPR000483">
    <property type="entry name" value="Cys-rich_flank_reg_C"/>
</dbReference>
<evidence type="ECO:0000256" key="6">
    <source>
        <dbReference type="ARBA" id="ARBA00022729"/>
    </source>
</evidence>
<dbReference type="PRINTS" id="PR00019">
    <property type="entry name" value="LEURICHRPT"/>
</dbReference>
<evidence type="ECO:0000256" key="14">
    <source>
        <dbReference type="SAM" id="SignalP"/>
    </source>
</evidence>
<evidence type="ECO:0000256" key="5">
    <source>
        <dbReference type="ARBA" id="ARBA00022692"/>
    </source>
</evidence>
<evidence type="ECO:0000256" key="13">
    <source>
        <dbReference type="SAM" id="Phobius"/>
    </source>
</evidence>
<dbReference type="Gene3D" id="3.80.10.10">
    <property type="entry name" value="Ribonuclease Inhibitor"/>
    <property type="match status" value="4"/>
</dbReference>
<evidence type="ECO:0000313" key="17">
    <source>
        <dbReference type="RefSeq" id="XP_022088658.1"/>
    </source>
</evidence>
<dbReference type="PROSITE" id="PS50104">
    <property type="entry name" value="TIR"/>
    <property type="match status" value="1"/>
</dbReference>